<comment type="caution">
    <text evidence="3">The sequence shown here is derived from an EMBL/GenBank/DDBJ whole genome shotgun (WGS) entry which is preliminary data.</text>
</comment>
<accession>A0A6V8L702</accession>
<dbReference type="Gene3D" id="3.30.70.1060">
    <property type="entry name" value="Dimeric alpha+beta barrel"/>
    <property type="match status" value="1"/>
</dbReference>
<dbReference type="RefSeq" id="WP_173075740.1">
    <property type="nucleotide sequence ID" value="NZ_BAABJB010000027.1"/>
</dbReference>
<name>A0A6V8L702_9ACTN</name>
<gene>
    <name evidence="3" type="ORF">Prum_020670</name>
</gene>
<evidence type="ECO:0000313" key="4">
    <source>
        <dbReference type="Proteomes" id="UP000482960"/>
    </source>
</evidence>
<dbReference type="EMBL" id="BLPG01000001">
    <property type="protein sequence ID" value="GFJ88425.1"/>
    <property type="molecule type" value="Genomic_DNA"/>
</dbReference>
<evidence type="ECO:0000313" key="3">
    <source>
        <dbReference type="EMBL" id="GFJ88425.1"/>
    </source>
</evidence>
<evidence type="ECO:0000256" key="1">
    <source>
        <dbReference type="ARBA" id="ARBA00007689"/>
    </source>
</evidence>
<dbReference type="PANTHER" id="PTHR35174:SF3">
    <property type="entry name" value="BLL7171 PROTEIN"/>
    <property type="match status" value="1"/>
</dbReference>
<dbReference type="AlphaFoldDB" id="A0A6V8L702"/>
<dbReference type="InterPro" id="IPR011008">
    <property type="entry name" value="Dimeric_a/b-barrel"/>
</dbReference>
<feature type="domain" description="YCII-related" evidence="2">
    <location>
        <begin position="1"/>
        <end position="110"/>
    </location>
</feature>
<reference evidence="3 4" key="2">
    <citation type="submission" date="2020-03" db="EMBL/GenBank/DDBJ databases">
        <authorList>
            <person name="Ichikawa N."/>
            <person name="Kimura A."/>
            <person name="Kitahashi Y."/>
            <person name="Uohara A."/>
        </authorList>
    </citation>
    <scope>NUCLEOTIDE SEQUENCE [LARGE SCALE GENOMIC DNA]</scope>
    <source>
        <strain evidence="3 4">NBRC 108638</strain>
    </source>
</reference>
<dbReference type="Proteomes" id="UP000482960">
    <property type="component" value="Unassembled WGS sequence"/>
</dbReference>
<comment type="similarity">
    <text evidence="1">Belongs to the YciI family.</text>
</comment>
<sequence length="141" mass="15153">MKYMIMLYASQRDYDAMAGKSGPDSPAWSAADVAAMYEYMGKWNQAMVESGEFVEAHGLAAPVHTRRIHGLKDGVPVVTDGPYAETLEVLAGYNIVECESFDRATELAAEATKCPAPAGTDTSAWYVDVRPVDDGPGDVEG</sequence>
<evidence type="ECO:0000259" key="2">
    <source>
        <dbReference type="Pfam" id="PF03795"/>
    </source>
</evidence>
<dbReference type="SUPFAM" id="SSF54909">
    <property type="entry name" value="Dimeric alpha+beta barrel"/>
    <property type="match status" value="1"/>
</dbReference>
<organism evidence="3 4">
    <name type="scientific">Phytohabitans rumicis</name>
    <dbReference type="NCBI Taxonomy" id="1076125"/>
    <lineage>
        <taxon>Bacteria</taxon>
        <taxon>Bacillati</taxon>
        <taxon>Actinomycetota</taxon>
        <taxon>Actinomycetes</taxon>
        <taxon>Micromonosporales</taxon>
        <taxon>Micromonosporaceae</taxon>
    </lineage>
</organism>
<dbReference type="PANTHER" id="PTHR35174">
    <property type="entry name" value="BLL7171 PROTEIN-RELATED"/>
    <property type="match status" value="1"/>
</dbReference>
<keyword evidence="4" id="KW-1185">Reference proteome</keyword>
<dbReference type="InterPro" id="IPR005545">
    <property type="entry name" value="YCII"/>
</dbReference>
<protein>
    <recommendedName>
        <fullName evidence="2">YCII-related domain-containing protein</fullName>
    </recommendedName>
</protein>
<reference evidence="3 4" key="1">
    <citation type="submission" date="2020-03" db="EMBL/GenBank/DDBJ databases">
        <title>Whole genome shotgun sequence of Phytohabitans rumicis NBRC 108638.</title>
        <authorList>
            <person name="Komaki H."/>
            <person name="Tamura T."/>
        </authorList>
    </citation>
    <scope>NUCLEOTIDE SEQUENCE [LARGE SCALE GENOMIC DNA]</scope>
    <source>
        <strain evidence="3 4">NBRC 108638</strain>
    </source>
</reference>
<dbReference type="Pfam" id="PF03795">
    <property type="entry name" value="YCII"/>
    <property type="match status" value="1"/>
</dbReference>
<proteinExistence type="inferred from homology"/>